<proteinExistence type="predicted"/>
<protein>
    <submittedName>
        <fullName evidence="1 3">Uncharacterized protein</fullName>
    </submittedName>
</protein>
<accession>A0A183JFV9</accession>
<evidence type="ECO:0000313" key="1">
    <source>
        <dbReference type="EMBL" id="VDO68498.1"/>
    </source>
</evidence>
<keyword evidence="2" id="KW-1185">Reference proteome</keyword>
<dbReference type="Proteomes" id="UP000279833">
    <property type="component" value="Unassembled WGS sequence"/>
</dbReference>
<dbReference type="AlphaFoldDB" id="A0A183JFV9"/>
<gene>
    <name evidence="1" type="ORF">SCUD_LOCUS1577</name>
</gene>
<name>A0A183JFV9_9TREM</name>
<dbReference type="EMBL" id="UZAK01001300">
    <property type="protein sequence ID" value="VDO68498.1"/>
    <property type="molecule type" value="Genomic_DNA"/>
</dbReference>
<reference evidence="3" key="1">
    <citation type="submission" date="2016-06" db="UniProtKB">
        <authorList>
            <consortium name="WormBaseParasite"/>
        </authorList>
    </citation>
    <scope>IDENTIFICATION</scope>
</reference>
<evidence type="ECO:0000313" key="2">
    <source>
        <dbReference type="Proteomes" id="UP000279833"/>
    </source>
</evidence>
<reference evidence="1 2" key="2">
    <citation type="submission" date="2018-11" db="EMBL/GenBank/DDBJ databases">
        <authorList>
            <consortium name="Pathogen Informatics"/>
        </authorList>
    </citation>
    <scope>NUCLEOTIDE SEQUENCE [LARGE SCALE GENOMIC DNA]</scope>
    <source>
        <strain evidence="1">Dakar</strain>
        <strain evidence="2">Dakar, Senegal</strain>
    </source>
</reference>
<evidence type="ECO:0000313" key="3">
    <source>
        <dbReference type="WBParaSite" id="SCUD_0000157601-mRNA-1"/>
    </source>
</evidence>
<dbReference type="WBParaSite" id="SCUD_0000157601-mRNA-1">
    <property type="protein sequence ID" value="SCUD_0000157601-mRNA-1"/>
    <property type="gene ID" value="SCUD_0000157601"/>
</dbReference>
<sequence length="61" mass="6706">MVVGVSQQRTLNVGFVLFGTRQQDVPLILRKVMLPDGFDPVSLSFIVRDITTELSGSRLTG</sequence>
<organism evidence="3">
    <name type="scientific">Schistosoma curassoni</name>
    <dbReference type="NCBI Taxonomy" id="6186"/>
    <lineage>
        <taxon>Eukaryota</taxon>
        <taxon>Metazoa</taxon>
        <taxon>Spiralia</taxon>
        <taxon>Lophotrochozoa</taxon>
        <taxon>Platyhelminthes</taxon>
        <taxon>Trematoda</taxon>
        <taxon>Digenea</taxon>
        <taxon>Strigeidida</taxon>
        <taxon>Schistosomatoidea</taxon>
        <taxon>Schistosomatidae</taxon>
        <taxon>Schistosoma</taxon>
    </lineage>
</organism>